<evidence type="ECO:0000313" key="2">
    <source>
        <dbReference type="EMBL" id="KAJ1138797.1"/>
    </source>
</evidence>
<evidence type="ECO:0000313" key="3">
    <source>
        <dbReference type="Proteomes" id="UP001066276"/>
    </source>
</evidence>
<comment type="caution">
    <text evidence="2">The sequence shown here is derived from an EMBL/GenBank/DDBJ whole genome shotgun (WGS) entry which is preliminary data.</text>
</comment>
<keyword evidence="3" id="KW-1185">Reference proteome</keyword>
<accession>A0AAV7QHJ9</accession>
<gene>
    <name evidence="2" type="ORF">NDU88_005178</name>
</gene>
<evidence type="ECO:0000256" key="1">
    <source>
        <dbReference type="SAM" id="MobiDB-lite"/>
    </source>
</evidence>
<dbReference type="AlphaFoldDB" id="A0AAV7QHJ9"/>
<reference evidence="2" key="1">
    <citation type="journal article" date="2022" name="bioRxiv">
        <title>Sequencing and chromosome-scale assembly of the giantPleurodeles waltlgenome.</title>
        <authorList>
            <person name="Brown T."/>
            <person name="Elewa A."/>
            <person name="Iarovenko S."/>
            <person name="Subramanian E."/>
            <person name="Araus A.J."/>
            <person name="Petzold A."/>
            <person name="Susuki M."/>
            <person name="Suzuki K.-i.T."/>
            <person name="Hayashi T."/>
            <person name="Toyoda A."/>
            <person name="Oliveira C."/>
            <person name="Osipova E."/>
            <person name="Leigh N.D."/>
            <person name="Simon A."/>
            <person name="Yun M.H."/>
        </authorList>
    </citation>
    <scope>NUCLEOTIDE SEQUENCE</scope>
    <source>
        <strain evidence="2">20211129_DDA</strain>
        <tissue evidence="2">Liver</tissue>
    </source>
</reference>
<organism evidence="2 3">
    <name type="scientific">Pleurodeles waltl</name>
    <name type="common">Iberian ribbed newt</name>
    <dbReference type="NCBI Taxonomy" id="8319"/>
    <lineage>
        <taxon>Eukaryota</taxon>
        <taxon>Metazoa</taxon>
        <taxon>Chordata</taxon>
        <taxon>Craniata</taxon>
        <taxon>Vertebrata</taxon>
        <taxon>Euteleostomi</taxon>
        <taxon>Amphibia</taxon>
        <taxon>Batrachia</taxon>
        <taxon>Caudata</taxon>
        <taxon>Salamandroidea</taxon>
        <taxon>Salamandridae</taxon>
        <taxon>Pleurodelinae</taxon>
        <taxon>Pleurodeles</taxon>
    </lineage>
</organism>
<sequence>MVLPPTPGRAPEMTRETRSKKNKWSQTRKSAPSRVAKQRVRVSARSSSSVTCEQRTLLVTPGGNVAAMMERLY</sequence>
<feature type="region of interest" description="Disordered" evidence="1">
    <location>
        <begin position="1"/>
        <end position="49"/>
    </location>
</feature>
<dbReference type="Proteomes" id="UP001066276">
    <property type="component" value="Chromosome 6"/>
</dbReference>
<dbReference type="EMBL" id="JANPWB010000010">
    <property type="protein sequence ID" value="KAJ1138797.1"/>
    <property type="molecule type" value="Genomic_DNA"/>
</dbReference>
<protein>
    <submittedName>
        <fullName evidence="2">Uncharacterized protein</fullName>
    </submittedName>
</protein>
<proteinExistence type="predicted"/>
<name>A0AAV7QHJ9_PLEWA</name>